<protein>
    <submittedName>
        <fullName evidence="7">LOW QUALITY PROTEIN: uncharacterized protein LOC108559904</fullName>
    </submittedName>
</protein>
<accession>A0ABM1MDW8</accession>
<keyword evidence="4 5" id="KW-0472">Membrane</keyword>
<name>A0ABM1MDW8_NICVS</name>
<dbReference type="InterPro" id="IPR000830">
    <property type="entry name" value="Peripherin/rom-1"/>
</dbReference>
<keyword evidence="2 5" id="KW-0812">Transmembrane</keyword>
<reference evidence="7" key="1">
    <citation type="submission" date="2025-08" db="UniProtKB">
        <authorList>
            <consortium name="RefSeq"/>
        </authorList>
    </citation>
    <scope>IDENTIFICATION</scope>
    <source>
        <tissue evidence="7">Whole Larva</tissue>
    </source>
</reference>
<evidence type="ECO:0000256" key="4">
    <source>
        <dbReference type="ARBA" id="ARBA00023136"/>
    </source>
</evidence>
<dbReference type="Proteomes" id="UP000695000">
    <property type="component" value="Unplaced"/>
</dbReference>
<evidence type="ECO:0000313" key="6">
    <source>
        <dbReference type="Proteomes" id="UP000695000"/>
    </source>
</evidence>
<comment type="subcellular location">
    <subcellularLocation>
        <location evidence="1">Membrane</location>
        <topology evidence="1">Multi-pass membrane protein</topology>
    </subcellularLocation>
</comment>
<feature type="transmembrane region" description="Helical" evidence="5">
    <location>
        <begin position="56"/>
        <end position="77"/>
    </location>
</feature>
<dbReference type="RefSeq" id="XP_017772768.1">
    <property type="nucleotide sequence ID" value="XM_017917279.1"/>
</dbReference>
<keyword evidence="3 5" id="KW-1133">Transmembrane helix</keyword>
<feature type="transmembrane region" description="Helical" evidence="5">
    <location>
        <begin position="116"/>
        <end position="138"/>
    </location>
</feature>
<evidence type="ECO:0000256" key="5">
    <source>
        <dbReference type="SAM" id="Phobius"/>
    </source>
</evidence>
<feature type="transmembrane region" description="Helical" evidence="5">
    <location>
        <begin position="336"/>
        <end position="362"/>
    </location>
</feature>
<organism evidence="6 7">
    <name type="scientific">Nicrophorus vespilloides</name>
    <name type="common">Boreal carrion beetle</name>
    <dbReference type="NCBI Taxonomy" id="110193"/>
    <lineage>
        <taxon>Eukaryota</taxon>
        <taxon>Metazoa</taxon>
        <taxon>Ecdysozoa</taxon>
        <taxon>Arthropoda</taxon>
        <taxon>Hexapoda</taxon>
        <taxon>Insecta</taxon>
        <taxon>Pterygota</taxon>
        <taxon>Neoptera</taxon>
        <taxon>Endopterygota</taxon>
        <taxon>Coleoptera</taxon>
        <taxon>Polyphaga</taxon>
        <taxon>Staphyliniformia</taxon>
        <taxon>Silphidae</taxon>
        <taxon>Nicrophorinae</taxon>
        <taxon>Nicrophorus</taxon>
    </lineage>
</organism>
<evidence type="ECO:0000256" key="2">
    <source>
        <dbReference type="ARBA" id="ARBA00022692"/>
    </source>
</evidence>
<dbReference type="InterPro" id="IPR018499">
    <property type="entry name" value="Tetraspanin/Peripherin"/>
</dbReference>
<evidence type="ECO:0000256" key="1">
    <source>
        <dbReference type="ARBA" id="ARBA00004141"/>
    </source>
</evidence>
<evidence type="ECO:0000313" key="7">
    <source>
        <dbReference type="RefSeq" id="XP_017772768.1"/>
    </source>
</evidence>
<keyword evidence="6" id="KW-1185">Reference proteome</keyword>
<dbReference type="InterPro" id="IPR008952">
    <property type="entry name" value="Tetraspanin_EC2_sf"/>
</dbReference>
<dbReference type="SUPFAM" id="SSF48652">
    <property type="entry name" value="Tetraspanin"/>
    <property type="match status" value="1"/>
</dbReference>
<evidence type="ECO:0000256" key="3">
    <source>
        <dbReference type="ARBA" id="ARBA00022989"/>
    </source>
</evidence>
<sequence length="418" mass="48938">MNFFIFKFSRECRFQMALAFTILNLVQATLGMLIAGWSLYLCLEVSKHLYAEKAEITFVFTVTALYGTHIIFQYLMGIKICAKCFNKAHKFESPQPFTINLTYTRSIFRRSTKRHLYFWLAIGGNTLLNVLILSTMSVKISKHIVRSIRHSMEKGMRNYLKDPLWKHTIDRWQFHLQCCGVNNFKDWYEISWLDKYQLDVTSDDVQRFECMNNQRLQYPTLYLYHSTSTNLYKILIKFTFTFVVILKIHSLYTCYLTKCPVLKLQICSFLLSKDHLHLPVVPWSCCDINFPMQCFHDPLQQIQSAHLWKEQPEFLDGTIYNKGCLTVLREPIEASLVGLIIVTSILIINQVIAIIVISRLLYTSCRNAVVLRDVMAPSPGWLFGRDCFSATKGRTVSEVMFVSYHRIKRTKRKQPNLF</sequence>
<dbReference type="Gene3D" id="1.10.1450.10">
    <property type="entry name" value="Tetraspanin"/>
    <property type="match status" value="1"/>
</dbReference>
<proteinExistence type="predicted"/>
<dbReference type="PRINTS" id="PR00218">
    <property type="entry name" value="PERIPHERNRDS"/>
</dbReference>
<feature type="transmembrane region" description="Helical" evidence="5">
    <location>
        <begin position="12"/>
        <end position="36"/>
    </location>
</feature>
<dbReference type="Pfam" id="PF00335">
    <property type="entry name" value="Tetraspanin"/>
    <property type="match status" value="1"/>
</dbReference>
<gene>
    <name evidence="7" type="primary">LOC108559904</name>
</gene>
<dbReference type="GeneID" id="108559904"/>